<reference evidence="1" key="1">
    <citation type="journal article" date="2021" name="PeerJ">
        <title>Extensive microbial diversity within the chicken gut microbiome revealed by metagenomics and culture.</title>
        <authorList>
            <person name="Gilroy R."/>
            <person name="Ravi A."/>
            <person name="Getino M."/>
            <person name="Pursley I."/>
            <person name="Horton D.L."/>
            <person name="Alikhan N.F."/>
            <person name="Baker D."/>
            <person name="Gharbi K."/>
            <person name="Hall N."/>
            <person name="Watson M."/>
            <person name="Adriaenssens E.M."/>
            <person name="Foster-Nyarko E."/>
            <person name="Jarju S."/>
            <person name="Secka A."/>
            <person name="Antonio M."/>
            <person name="Oren A."/>
            <person name="Chaudhuri R.R."/>
            <person name="La Ragione R."/>
            <person name="Hildebrand F."/>
            <person name="Pallen M.J."/>
        </authorList>
    </citation>
    <scope>NUCLEOTIDE SEQUENCE</scope>
    <source>
        <strain evidence="1">ChiSjej1B19-8411</strain>
    </source>
</reference>
<reference evidence="1" key="2">
    <citation type="submission" date="2021-04" db="EMBL/GenBank/DDBJ databases">
        <authorList>
            <person name="Gilroy R."/>
        </authorList>
    </citation>
    <scope>NUCLEOTIDE SEQUENCE</scope>
    <source>
        <strain evidence="1">ChiSjej1B19-8411</strain>
    </source>
</reference>
<proteinExistence type="predicted"/>
<protein>
    <submittedName>
        <fullName evidence="1">Uncharacterized protein</fullName>
    </submittedName>
</protein>
<gene>
    <name evidence="1" type="ORF">IAA45_01425</name>
</gene>
<dbReference type="EMBL" id="DXEX01000038">
    <property type="protein sequence ID" value="HIX58366.1"/>
    <property type="molecule type" value="Genomic_DNA"/>
</dbReference>
<dbReference type="Proteomes" id="UP000886817">
    <property type="component" value="Unassembled WGS sequence"/>
</dbReference>
<sequence>MKLSYLQAPFRDCASWRNRPPPMFLFPNDTHPGQPHHGQEQLEDYKVKAICSHTIKEKEQEMNENEITNAYFTELYSRNAAQKEKAPEQSRAL</sequence>
<name>A0A9D1WFT2_9FIRM</name>
<dbReference type="AlphaFoldDB" id="A0A9D1WFT2"/>
<evidence type="ECO:0000313" key="2">
    <source>
        <dbReference type="Proteomes" id="UP000886817"/>
    </source>
</evidence>
<comment type="caution">
    <text evidence="1">The sequence shown here is derived from an EMBL/GenBank/DDBJ whole genome shotgun (WGS) entry which is preliminary data.</text>
</comment>
<organism evidence="1 2">
    <name type="scientific">Candidatus Blautia gallistercoris</name>
    <dbReference type="NCBI Taxonomy" id="2838490"/>
    <lineage>
        <taxon>Bacteria</taxon>
        <taxon>Bacillati</taxon>
        <taxon>Bacillota</taxon>
        <taxon>Clostridia</taxon>
        <taxon>Lachnospirales</taxon>
        <taxon>Lachnospiraceae</taxon>
        <taxon>Blautia</taxon>
    </lineage>
</organism>
<evidence type="ECO:0000313" key="1">
    <source>
        <dbReference type="EMBL" id="HIX58366.1"/>
    </source>
</evidence>
<accession>A0A9D1WFT2</accession>